<name>A0ABW3XMZ7_9ACTN</name>
<evidence type="ECO:0000313" key="2">
    <source>
        <dbReference type="Proteomes" id="UP001597058"/>
    </source>
</evidence>
<accession>A0ABW3XMZ7</accession>
<evidence type="ECO:0000313" key="1">
    <source>
        <dbReference type="EMBL" id="MFD1309904.1"/>
    </source>
</evidence>
<proteinExistence type="predicted"/>
<reference evidence="2" key="1">
    <citation type="journal article" date="2019" name="Int. J. Syst. Evol. Microbiol.">
        <title>The Global Catalogue of Microorganisms (GCM) 10K type strain sequencing project: providing services to taxonomists for standard genome sequencing and annotation.</title>
        <authorList>
            <consortium name="The Broad Institute Genomics Platform"/>
            <consortium name="The Broad Institute Genome Sequencing Center for Infectious Disease"/>
            <person name="Wu L."/>
            <person name="Ma J."/>
        </authorList>
    </citation>
    <scope>NUCLEOTIDE SEQUENCE [LARGE SCALE GENOMIC DNA]</scope>
    <source>
        <strain evidence="2">CGMCC 4.7020</strain>
    </source>
</reference>
<gene>
    <name evidence="1" type="ORF">ACFQ5X_29085</name>
</gene>
<protein>
    <submittedName>
        <fullName evidence="1">Uncharacterized protein</fullName>
    </submittedName>
</protein>
<keyword evidence="2" id="KW-1185">Reference proteome</keyword>
<dbReference type="RefSeq" id="WP_381329400.1">
    <property type="nucleotide sequence ID" value="NZ_JBHTMM010000043.1"/>
</dbReference>
<sequence>MDDAGRYRLTLALDGQLSMSGWWDKRAVADRQFSSWVGERGSMPGVRIELVDTADDLVLETWPKET</sequence>
<dbReference type="EMBL" id="JBHTMM010000043">
    <property type="protein sequence ID" value="MFD1309904.1"/>
    <property type="molecule type" value="Genomic_DNA"/>
</dbReference>
<comment type="caution">
    <text evidence="1">The sequence shown here is derived from an EMBL/GenBank/DDBJ whole genome shotgun (WGS) entry which is preliminary data.</text>
</comment>
<organism evidence="1 2">
    <name type="scientific">Streptomyces kaempferi</name>
    <dbReference type="NCBI Taxonomy" id="333725"/>
    <lineage>
        <taxon>Bacteria</taxon>
        <taxon>Bacillati</taxon>
        <taxon>Actinomycetota</taxon>
        <taxon>Actinomycetes</taxon>
        <taxon>Kitasatosporales</taxon>
        <taxon>Streptomycetaceae</taxon>
        <taxon>Streptomyces</taxon>
    </lineage>
</organism>
<dbReference type="Proteomes" id="UP001597058">
    <property type="component" value="Unassembled WGS sequence"/>
</dbReference>